<organism evidence="1 2">
    <name type="scientific">Paratractidigestivibacter faecalis</name>
    <dbReference type="NCBI Taxonomy" id="2292441"/>
    <lineage>
        <taxon>Bacteria</taxon>
        <taxon>Bacillati</taxon>
        <taxon>Actinomycetota</taxon>
        <taxon>Coriobacteriia</taxon>
        <taxon>Coriobacteriales</taxon>
        <taxon>Atopobiaceae</taxon>
        <taxon>Paratractidigestivibacter</taxon>
    </lineage>
</organism>
<dbReference type="RefSeq" id="WP_349183262.1">
    <property type="nucleotide sequence ID" value="NZ_JBBNGS010000026.1"/>
</dbReference>
<keyword evidence="2" id="KW-1185">Reference proteome</keyword>
<dbReference type="Gene3D" id="3.20.80.10">
    <property type="entry name" value="Regulatory factor, effector binding domain"/>
    <property type="match status" value="1"/>
</dbReference>
<dbReference type="Proteomes" id="UP001478817">
    <property type="component" value="Unassembled WGS sequence"/>
</dbReference>
<protein>
    <submittedName>
        <fullName evidence="1">GyrI-like domain-containing protein</fullName>
    </submittedName>
</protein>
<sequence length="180" mass="20128">MADAQTEVAPLALPRAFVGRSVMTSEKDMFSDAPVLARRLAEVKEDVPCRVMPVVTAVICDEPGEDGRFRYFTGDEVEPGEEPVRRALAAAEGLEAVRIPAGALAVVVPVPVGTQATLPLRIAAARKRFYEDWLPTSGYRPSCELGFRDVELYHYRRRRFRRATKMVLELMFLVEPTPQH</sequence>
<reference evidence="1 2" key="1">
    <citation type="submission" date="2024-04" db="EMBL/GenBank/DDBJ databases">
        <title>Human intestinal bacterial collection.</title>
        <authorList>
            <person name="Pauvert C."/>
            <person name="Hitch T.C.A."/>
            <person name="Clavel T."/>
        </authorList>
    </citation>
    <scope>NUCLEOTIDE SEQUENCE [LARGE SCALE GENOMIC DNA]</scope>
    <source>
        <strain evidence="1 2">CLA-AA-H197</strain>
    </source>
</reference>
<proteinExistence type="predicted"/>
<comment type="caution">
    <text evidence="1">The sequence shown here is derived from an EMBL/GenBank/DDBJ whole genome shotgun (WGS) entry which is preliminary data.</text>
</comment>
<dbReference type="InterPro" id="IPR011256">
    <property type="entry name" value="Reg_factor_effector_dom_sf"/>
</dbReference>
<evidence type="ECO:0000313" key="2">
    <source>
        <dbReference type="Proteomes" id="UP001478817"/>
    </source>
</evidence>
<accession>A0ABV1II49</accession>
<name>A0ABV1II49_9ACTN</name>
<dbReference type="SUPFAM" id="SSF55136">
    <property type="entry name" value="Probable bacterial effector-binding domain"/>
    <property type="match status" value="1"/>
</dbReference>
<gene>
    <name evidence="1" type="ORF">AAAT05_09540</name>
</gene>
<evidence type="ECO:0000313" key="1">
    <source>
        <dbReference type="EMBL" id="MEQ2638579.1"/>
    </source>
</evidence>
<dbReference type="EMBL" id="JBBNGS010000026">
    <property type="protein sequence ID" value="MEQ2638579.1"/>
    <property type="molecule type" value="Genomic_DNA"/>
</dbReference>